<gene>
    <name evidence="2" type="ORF">GCM10017668_35110</name>
</gene>
<reference evidence="2 3" key="1">
    <citation type="journal article" date="2014" name="Int. J. Syst. Evol. Microbiol.">
        <title>Complete genome sequence of Corynebacterium casei LMG S-19264T (=DSM 44701T), isolated from a smear-ripened cheese.</title>
        <authorList>
            <consortium name="US DOE Joint Genome Institute (JGI-PGF)"/>
            <person name="Walter F."/>
            <person name="Albersmeier A."/>
            <person name="Kalinowski J."/>
            <person name="Ruckert C."/>
        </authorList>
    </citation>
    <scope>NUCLEOTIDE SEQUENCE [LARGE SCALE GENOMIC DNA]</scope>
    <source>
        <strain evidence="2 3">JCM 4255</strain>
    </source>
</reference>
<protein>
    <submittedName>
        <fullName evidence="2">Uncharacterized protein</fullName>
    </submittedName>
</protein>
<evidence type="ECO:0000313" key="3">
    <source>
        <dbReference type="Proteomes" id="UP000516373"/>
    </source>
</evidence>
<evidence type="ECO:0000313" key="2">
    <source>
        <dbReference type="EMBL" id="BCL21668.1"/>
    </source>
</evidence>
<dbReference type="InterPro" id="IPR047990">
    <property type="entry name" value="DLW39-like"/>
</dbReference>
<proteinExistence type="predicted"/>
<name>A0A7G1NES6_9ACTN</name>
<feature type="transmembrane region" description="Helical" evidence="1">
    <location>
        <begin position="78"/>
        <end position="95"/>
    </location>
</feature>
<keyword evidence="1" id="KW-0472">Membrane</keyword>
<dbReference type="NCBIfam" id="NF038356">
    <property type="entry name" value="actino_DLW39"/>
    <property type="match status" value="1"/>
</dbReference>
<accession>A0A7G1NES6</accession>
<dbReference type="EMBL" id="AP023439">
    <property type="protein sequence ID" value="BCL21668.1"/>
    <property type="molecule type" value="Genomic_DNA"/>
</dbReference>
<keyword evidence="1" id="KW-1133">Transmembrane helix</keyword>
<evidence type="ECO:0000256" key="1">
    <source>
        <dbReference type="SAM" id="Phobius"/>
    </source>
</evidence>
<dbReference type="KEGG" id="stui:GCM10017668_35110"/>
<dbReference type="Proteomes" id="UP000516373">
    <property type="component" value="Chromosome"/>
</dbReference>
<organism evidence="2 3">
    <name type="scientific">Streptomyces tuirus</name>
    <dbReference type="NCBI Taxonomy" id="68278"/>
    <lineage>
        <taxon>Bacteria</taxon>
        <taxon>Bacillati</taxon>
        <taxon>Actinomycetota</taxon>
        <taxon>Actinomycetes</taxon>
        <taxon>Kitasatosporales</taxon>
        <taxon>Streptomycetaceae</taxon>
        <taxon>Streptomyces</taxon>
    </lineage>
</organism>
<keyword evidence="1" id="KW-0812">Transmembrane</keyword>
<dbReference type="AlphaFoldDB" id="A0A7G1NES6"/>
<sequence>MASRAGKSPEERRREVKVTVRRGVITLRSERFTPLLSRLPGRELRADSGHRSVSVGVYSRAPEVPYVKERRGRAVKKLLLVALAAIGGLLVYRQIQADRAEQDLWTEATDSVPTGS</sequence>